<protein>
    <submittedName>
        <fullName evidence="2">Uncharacterized protein</fullName>
    </submittedName>
</protein>
<keyword evidence="1" id="KW-0472">Membrane</keyword>
<evidence type="ECO:0000256" key="1">
    <source>
        <dbReference type="SAM" id="Phobius"/>
    </source>
</evidence>
<proteinExistence type="predicted"/>
<evidence type="ECO:0000313" key="3">
    <source>
        <dbReference type="Proteomes" id="UP001057868"/>
    </source>
</evidence>
<keyword evidence="1" id="KW-1133">Transmembrane helix</keyword>
<feature type="transmembrane region" description="Helical" evidence="1">
    <location>
        <begin position="64"/>
        <end position="88"/>
    </location>
</feature>
<sequence>MITFIFIALSFIIFNSLAILMPKKLNNLEILDISIFTLLLQISVDLILDIKFNLYGYFNEGVDLISFITFIFRSMLSYSYIYTCYVFIINP</sequence>
<reference evidence="2" key="1">
    <citation type="journal article" date="2023" name="Int. J. Syst. Evol. Microbiol.">
        <title>&lt;i&gt;Clostridium folliculivorans&lt;/i&gt; sp. nov., isolated from soil samples of an organic paddy in Japan.</title>
        <authorList>
            <person name="Tazawa J."/>
            <person name="Kobayashi H."/>
            <person name="Tanizawa Y."/>
            <person name="Uchino A."/>
            <person name="Tanaka F."/>
            <person name="Urashima Y."/>
            <person name="Miura S."/>
            <person name="Sakamoto M."/>
            <person name="Ohkuma M."/>
            <person name="Tohno M."/>
        </authorList>
    </citation>
    <scope>NUCLEOTIDE SEQUENCE</scope>
    <source>
        <strain evidence="2">D1-1</strain>
    </source>
</reference>
<gene>
    <name evidence="2" type="ORF">CFOLD11_23220</name>
</gene>
<name>A0A9W5Y2N2_9CLOT</name>
<dbReference type="EMBL" id="BQXY01000003">
    <property type="protein sequence ID" value="GKU25496.1"/>
    <property type="molecule type" value="Genomic_DNA"/>
</dbReference>
<keyword evidence="1" id="KW-0812">Transmembrane</keyword>
<dbReference type="AlphaFoldDB" id="A0A9W5Y2N2"/>
<dbReference type="Proteomes" id="UP001057868">
    <property type="component" value="Unassembled WGS sequence"/>
</dbReference>
<organism evidence="2 3">
    <name type="scientific">Clostridium folliculivorans</name>
    <dbReference type="NCBI Taxonomy" id="2886038"/>
    <lineage>
        <taxon>Bacteria</taxon>
        <taxon>Bacillati</taxon>
        <taxon>Bacillota</taxon>
        <taxon>Clostridia</taxon>
        <taxon>Eubacteriales</taxon>
        <taxon>Clostridiaceae</taxon>
        <taxon>Clostridium</taxon>
    </lineage>
</organism>
<comment type="caution">
    <text evidence="2">The sequence shown here is derived from an EMBL/GenBank/DDBJ whole genome shotgun (WGS) entry which is preliminary data.</text>
</comment>
<accession>A0A9W5Y2N2</accession>
<keyword evidence="3" id="KW-1185">Reference proteome</keyword>
<evidence type="ECO:0000313" key="2">
    <source>
        <dbReference type="EMBL" id="GKU25496.1"/>
    </source>
</evidence>